<organism evidence="7 8">
    <name type="scientific">Simplicispira metamorpha</name>
    <dbReference type="NCBI Taxonomy" id="80881"/>
    <lineage>
        <taxon>Bacteria</taxon>
        <taxon>Pseudomonadati</taxon>
        <taxon>Pseudomonadota</taxon>
        <taxon>Betaproteobacteria</taxon>
        <taxon>Burkholderiales</taxon>
        <taxon>Comamonadaceae</taxon>
        <taxon>Simplicispira</taxon>
    </lineage>
</organism>
<dbReference type="CDD" id="cd11386">
    <property type="entry name" value="MCP_signal"/>
    <property type="match status" value="1"/>
</dbReference>
<dbReference type="InterPro" id="IPR051310">
    <property type="entry name" value="MCP_chemotaxis"/>
</dbReference>
<dbReference type="PANTHER" id="PTHR43531">
    <property type="entry name" value="PROTEIN ICFG"/>
    <property type="match status" value="1"/>
</dbReference>
<evidence type="ECO:0000256" key="4">
    <source>
        <dbReference type="PROSITE-ProRule" id="PRU00284"/>
    </source>
</evidence>
<name>A0A4R2N8I3_9BURK</name>
<dbReference type="Pfam" id="PF12729">
    <property type="entry name" value="4HB_MCP_1"/>
    <property type="match status" value="1"/>
</dbReference>
<dbReference type="InterPro" id="IPR047347">
    <property type="entry name" value="YvaQ-like_sensor"/>
</dbReference>
<dbReference type="SMART" id="SM00304">
    <property type="entry name" value="HAMP"/>
    <property type="match status" value="1"/>
</dbReference>
<dbReference type="Proteomes" id="UP000295182">
    <property type="component" value="Unassembled WGS sequence"/>
</dbReference>
<dbReference type="SMART" id="SM00283">
    <property type="entry name" value="MA"/>
    <property type="match status" value="1"/>
</dbReference>
<dbReference type="AlphaFoldDB" id="A0A4R2N8I3"/>
<comment type="caution">
    <text evidence="7">The sequence shown here is derived from an EMBL/GenBank/DDBJ whole genome shotgun (WGS) entry which is preliminary data.</text>
</comment>
<evidence type="ECO:0000256" key="3">
    <source>
        <dbReference type="ARBA" id="ARBA00029447"/>
    </source>
</evidence>
<evidence type="ECO:0000259" key="6">
    <source>
        <dbReference type="PROSITE" id="PS50885"/>
    </source>
</evidence>
<keyword evidence="8" id="KW-1185">Reference proteome</keyword>
<dbReference type="PROSITE" id="PS50111">
    <property type="entry name" value="CHEMOTAXIS_TRANSDUC_2"/>
    <property type="match status" value="1"/>
</dbReference>
<comment type="similarity">
    <text evidence="3">Belongs to the methyl-accepting chemotaxis (MCP) protein family.</text>
</comment>
<evidence type="ECO:0000256" key="2">
    <source>
        <dbReference type="ARBA" id="ARBA00022481"/>
    </source>
</evidence>
<dbReference type="PANTHER" id="PTHR43531:SF14">
    <property type="entry name" value="METHYL-ACCEPTING CHEMOTAXIS PROTEIN I-RELATED"/>
    <property type="match status" value="1"/>
</dbReference>
<dbReference type="Pfam" id="PF00015">
    <property type="entry name" value="MCPsignal"/>
    <property type="match status" value="1"/>
</dbReference>
<dbReference type="CDD" id="cd19411">
    <property type="entry name" value="MCP2201-like_sensor"/>
    <property type="match status" value="1"/>
</dbReference>
<dbReference type="InterPro" id="IPR003660">
    <property type="entry name" value="HAMP_dom"/>
</dbReference>
<keyword evidence="2" id="KW-0488">Methylation</keyword>
<protein>
    <submittedName>
        <fullName evidence="7">Methyl-accepting chemotaxis protein</fullName>
    </submittedName>
</protein>
<reference evidence="7 8" key="1">
    <citation type="submission" date="2019-03" db="EMBL/GenBank/DDBJ databases">
        <title>Genomic Encyclopedia of Type Strains, Phase IV (KMG-IV): sequencing the most valuable type-strain genomes for metagenomic binning, comparative biology and taxonomic classification.</title>
        <authorList>
            <person name="Goeker M."/>
        </authorList>
    </citation>
    <scope>NUCLEOTIDE SEQUENCE [LARGE SCALE GENOMIC DNA]</scope>
    <source>
        <strain evidence="7 8">DSM 1837</strain>
    </source>
</reference>
<dbReference type="GO" id="GO:0007165">
    <property type="term" value="P:signal transduction"/>
    <property type="evidence" value="ECO:0007669"/>
    <property type="project" value="UniProtKB-KW"/>
</dbReference>
<feature type="domain" description="Methyl-accepting transducer" evidence="5">
    <location>
        <begin position="270"/>
        <end position="499"/>
    </location>
</feature>
<feature type="domain" description="HAMP" evidence="6">
    <location>
        <begin position="213"/>
        <end position="265"/>
    </location>
</feature>
<dbReference type="SUPFAM" id="SSF58104">
    <property type="entry name" value="Methyl-accepting chemotaxis protein (MCP) signaling domain"/>
    <property type="match status" value="1"/>
</dbReference>
<dbReference type="PROSITE" id="PS50885">
    <property type="entry name" value="HAMP"/>
    <property type="match status" value="1"/>
</dbReference>
<dbReference type="GO" id="GO:0006935">
    <property type="term" value="P:chemotaxis"/>
    <property type="evidence" value="ECO:0007669"/>
    <property type="project" value="TreeGrafter"/>
</dbReference>
<dbReference type="InterPro" id="IPR004089">
    <property type="entry name" value="MCPsignal_dom"/>
</dbReference>
<evidence type="ECO:0000259" key="5">
    <source>
        <dbReference type="PROSITE" id="PS50111"/>
    </source>
</evidence>
<gene>
    <name evidence="7" type="ORF">EV674_11354</name>
</gene>
<dbReference type="EMBL" id="SLXH01000013">
    <property type="protein sequence ID" value="TCP17287.1"/>
    <property type="molecule type" value="Genomic_DNA"/>
</dbReference>
<proteinExistence type="inferred from homology"/>
<sequence>MQSTFLGGLSGRLYLLALALSIALAALAGVAYTQLHQVSELAHRTEDMRVPQLSHIGLLELSVTRVSLQLRHAMLARNHQERQAALDDISAKRKLIAELMATYEKSLQTPAAQKRFAQLLPLMAAFWQHGDANIALLGADDPGAAFAYLVDKTIPVRNQVLTVLHDTLEHQQTALSQDIADIHQLTQSTLQWLMALALAIVAGLVFFTHHLGGTLRRRVATAQTVAERVRDGDLTVALNDPVRDEFSPLLMALQDMQTSLSSVVGGVRDSAQSVALSSAEIAQGNGDLSSRTEQQASALEQTAASMQELGDTVGQNADNARQANQLAMQASSVAEYGGQVVTQVVDTMQGINASSRKIADIIGVIDGIAFQTNILALNAAVEAARAGEQGRGFAVVASEVRSLAGRSAAAAREIKNLISDSVARVEHGSALADQAGETMTDVVSAIRRVTDIMGKISSASQEQSQGVAQVGEAVTHMDRTTQQNAALVEEMAASAQGLNQQAQELVRAVAVFQLALPG</sequence>
<dbReference type="InterPro" id="IPR024478">
    <property type="entry name" value="HlyB_4HB_MCP"/>
</dbReference>
<evidence type="ECO:0000313" key="8">
    <source>
        <dbReference type="Proteomes" id="UP000295182"/>
    </source>
</evidence>
<dbReference type="FunFam" id="1.10.287.950:FF:000001">
    <property type="entry name" value="Methyl-accepting chemotaxis sensory transducer"/>
    <property type="match status" value="1"/>
</dbReference>
<dbReference type="Gene3D" id="1.10.287.950">
    <property type="entry name" value="Methyl-accepting chemotaxis protein"/>
    <property type="match status" value="1"/>
</dbReference>
<dbReference type="GO" id="GO:0005886">
    <property type="term" value="C:plasma membrane"/>
    <property type="evidence" value="ECO:0007669"/>
    <property type="project" value="TreeGrafter"/>
</dbReference>
<comment type="subcellular location">
    <subcellularLocation>
        <location evidence="1">Membrane</location>
    </subcellularLocation>
</comment>
<dbReference type="GO" id="GO:0004888">
    <property type="term" value="F:transmembrane signaling receptor activity"/>
    <property type="evidence" value="ECO:0007669"/>
    <property type="project" value="TreeGrafter"/>
</dbReference>
<evidence type="ECO:0000313" key="7">
    <source>
        <dbReference type="EMBL" id="TCP17287.1"/>
    </source>
</evidence>
<dbReference type="OrthoDB" id="9806477at2"/>
<dbReference type="Pfam" id="PF00672">
    <property type="entry name" value="HAMP"/>
    <property type="match status" value="1"/>
</dbReference>
<evidence type="ECO:0000256" key="1">
    <source>
        <dbReference type="ARBA" id="ARBA00004370"/>
    </source>
</evidence>
<dbReference type="RefSeq" id="WP_119013127.1">
    <property type="nucleotide sequence ID" value="NZ_QXNC01000013.1"/>
</dbReference>
<keyword evidence="4" id="KW-0807">Transducer</keyword>
<accession>A0A4R2N8I3</accession>